<organism evidence="2">
    <name type="scientific">Spirodela intermedia</name>
    <name type="common">Intermediate duckweed</name>
    <dbReference type="NCBI Taxonomy" id="51605"/>
    <lineage>
        <taxon>Eukaryota</taxon>
        <taxon>Viridiplantae</taxon>
        <taxon>Streptophyta</taxon>
        <taxon>Embryophyta</taxon>
        <taxon>Tracheophyta</taxon>
        <taxon>Spermatophyta</taxon>
        <taxon>Magnoliopsida</taxon>
        <taxon>Liliopsida</taxon>
        <taxon>Araceae</taxon>
        <taxon>Lemnoideae</taxon>
        <taxon>Spirodela</taxon>
    </lineage>
</organism>
<protein>
    <submittedName>
        <fullName evidence="2">Uncharacterized protein</fullName>
    </submittedName>
</protein>
<reference evidence="2 3" key="1">
    <citation type="submission" date="2019-12" db="EMBL/GenBank/DDBJ databases">
        <authorList>
            <person name="Scholz U."/>
            <person name="Mascher M."/>
            <person name="Fiebig A."/>
        </authorList>
    </citation>
    <scope>NUCLEOTIDE SEQUENCE</scope>
</reference>
<evidence type="ECO:0000313" key="3">
    <source>
        <dbReference type="Proteomes" id="UP001189122"/>
    </source>
</evidence>
<evidence type="ECO:0000256" key="1">
    <source>
        <dbReference type="SAM" id="MobiDB-lite"/>
    </source>
</evidence>
<feature type="compositionally biased region" description="Basic and acidic residues" evidence="1">
    <location>
        <begin position="42"/>
        <end position="61"/>
    </location>
</feature>
<accession>A0A7I8JJJ6</accession>
<keyword evidence="3" id="KW-1185">Reference proteome</keyword>
<gene>
    <name evidence="2" type="ORF">SI7747_13016005</name>
</gene>
<dbReference type="EMBL" id="CACRZD030000013">
    <property type="protein sequence ID" value="CAA6669602.1"/>
    <property type="molecule type" value="Genomic_DNA"/>
</dbReference>
<dbReference type="Proteomes" id="UP001189122">
    <property type="component" value="Unassembled WGS sequence"/>
</dbReference>
<dbReference type="EMBL" id="LR743600">
    <property type="protein sequence ID" value="CAA2630359.1"/>
    <property type="molecule type" value="Genomic_DNA"/>
</dbReference>
<dbReference type="PANTHER" id="PTHR34196">
    <property type="entry name" value="OS02G0697700 PROTEIN"/>
    <property type="match status" value="1"/>
</dbReference>
<dbReference type="AlphaFoldDB" id="A0A7I8JJJ6"/>
<sequence>MAGLFARFSGRSSGHRRNQSATGSRIVAKRRGVASASGNPRGIEEFKPVEHPSEPVGHDQPVKCPLPEPSILNDGRIWKERRSANARARSDLPVARKIPRHESKDLASSSYSGSSERVILPSLSAPEQNIAGLLEDCNAARGHASMSVQTDRE</sequence>
<proteinExistence type="predicted"/>
<name>A0A7I8JJJ6_SPIIN</name>
<evidence type="ECO:0000313" key="2">
    <source>
        <dbReference type="EMBL" id="CAA2630359.1"/>
    </source>
</evidence>
<feature type="region of interest" description="Disordered" evidence="1">
    <location>
        <begin position="1"/>
        <end position="114"/>
    </location>
</feature>
<dbReference type="PANTHER" id="PTHR34196:SF2">
    <property type="entry name" value="OS02G0697700 PROTEIN"/>
    <property type="match status" value="1"/>
</dbReference>